<accession>A0A840L3B6</accession>
<organism evidence="3 4">
    <name type="scientific">Roseateles oligotrophus</name>
    <dbReference type="NCBI Taxonomy" id="1769250"/>
    <lineage>
        <taxon>Bacteria</taxon>
        <taxon>Pseudomonadati</taxon>
        <taxon>Pseudomonadota</taxon>
        <taxon>Betaproteobacteria</taxon>
        <taxon>Burkholderiales</taxon>
        <taxon>Sphaerotilaceae</taxon>
        <taxon>Roseateles</taxon>
    </lineage>
</organism>
<evidence type="ECO:0000313" key="4">
    <source>
        <dbReference type="Proteomes" id="UP000562027"/>
    </source>
</evidence>
<evidence type="ECO:0000313" key="3">
    <source>
        <dbReference type="EMBL" id="MBB4842311.1"/>
    </source>
</evidence>
<keyword evidence="1" id="KW-0175">Coiled coil</keyword>
<dbReference type="AlphaFoldDB" id="A0A840L3B6"/>
<evidence type="ECO:0000256" key="1">
    <source>
        <dbReference type="SAM" id="Coils"/>
    </source>
</evidence>
<evidence type="ECO:0000256" key="2">
    <source>
        <dbReference type="SAM" id="SignalP"/>
    </source>
</evidence>
<gene>
    <name evidence="3" type="ORF">HNP55_000806</name>
</gene>
<comment type="caution">
    <text evidence="3">The sequence shown here is derived from an EMBL/GenBank/DDBJ whole genome shotgun (WGS) entry which is preliminary data.</text>
</comment>
<feature type="coiled-coil region" evidence="1">
    <location>
        <begin position="101"/>
        <end position="143"/>
    </location>
</feature>
<dbReference type="EMBL" id="JACHLP010000001">
    <property type="protein sequence ID" value="MBB4842311.1"/>
    <property type="molecule type" value="Genomic_DNA"/>
</dbReference>
<sequence length="150" mass="15800">MSKFLRTLAALAIAASPLMGAVAHAADSTDPVVQNRAKISKADKVKNAELSAARKTRNEARASAKKELAAAKAENAVKAKAAAAEGKDALVVKRELDAQSSAAYKDKLKAANEQYKSVEARVKAEAEAKKDKANTAIAKEIKKANEGQKN</sequence>
<feature type="chain" id="PRO_5033000040" description="Colicin import membrane protein" evidence="2">
    <location>
        <begin position="26"/>
        <end position="150"/>
    </location>
</feature>
<name>A0A840L3B6_9BURK</name>
<evidence type="ECO:0008006" key="5">
    <source>
        <dbReference type="Google" id="ProtNLM"/>
    </source>
</evidence>
<keyword evidence="4" id="KW-1185">Reference proteome</keyword>
<proteinExistence type="predicted"/>
<keyword evidence="2" id="KW-0732">Signal</keyword>
<dbReference type="RefSeq" id="WP_184296400.1">
    <property type="nucleotide sequence ID" value="NZ_JACHLP010000001.1"/>
</dbReference>
<protein>
    <recommendedName>
        <fullName evidence="5">Colicin import membrane protein</fullName>
    </recommendedName>
</protein>
<dbReference type="Proteomes" id="UP000562027">
    <property type="component" value="Unassembled WGS sequence"/>
</dbReference>
<reference evidence="3 4" key="1">
    <citation type="submission" date="2020-08" db="EMBL/GenBank/DDBJ databases">
        <title>Functional genomics of gut bacteria from endangered species of beetles.</title>
        <authorList>
            <person name="Carlos-Shanley C."/>
        </authorList>
    </citation>
    <scope>NUCLEOTIDE SEQUENCE [LARGE SCALE GENOMIC DNA]</scope>
    <source>
        <strain evidence="3 4">S00239</strain>
    </source>
</reference>
<feature type="signal peptide" evidence="2">
    <location>
        <begin position="1"/>
        <end position="25"/>
    </location>
</feature>